<feature type="domain" description="Fibrinogen C-terminal" evidence="4">
    <location>
        <begin position="109"/>
        <end position="326"/>
    </location>
</feature>
<dbReference type="GO" id="GO:0003823">
    <property type="term" value="F:antigen binding"/>
    <property type="evidence" value="ECO:0007669"/>
    <property type="project" value="TreeGrafter"/>
</dbReference>
<dbReference type="InterPro" id="IPR036056">
    <property type="entry name" value="Fibrinogen-like_C"/>
</dbReference>
<evidence type="ECO:0000259" key="4">
    <source>
        <dbReference type="PROSITE" id="PS51406"/>
    </source>
</evidence>
<accession>A0A2G9SC88</accession>
<dbReference type="PROSITE" id="PS00514">
    <property type="entry name" value="FIBRINOGEN_C_1"/>
    <property type="match status" value="1"/>
</dbReference>
<dbReference type="GO" id="GO:0001867">
    <property type="term" value="P:complement activation, lectin pathway"/>
    <property type="evidence" value="ECO:0007669"/>
    <property type="project" value="TreeGrafter"/>
</dbReference>
<evidence type="ECO:0000313" key="5">
    <source>
        <dbReference type="EMBL" id="PIO37747.1"/>
    </source>
</evidence>
<dbReference type="GO" id="GO:0005615">
    <property type="term" value="C:extracellular space"/>
    <property type="evidence" value="ECO:0007669"/>
    <property type="project" value="TreeGrafter"/>
</dbReference>
<dbReference type="InterPro" id="IPR020837">
    <property type="entry name" value="Fibrinogen_CS"/>
</dbReference>
<dbReference type="PROSITE" id="PS51406">
    <property type="entry name" value="FIBRINOGEN_C_2"/>
    <property type="match status" value="1"/>
</dbReference>
<dbReference type="CDD" id="cd00087">
    <property type="entry name" value="FReD"/>
    <property type="match status" value="1"/>
</dbReference>
<dbReference type="Proteomes" id="UP000228934">
    <property type="component" value="Unassembled WGS sequence"/>
</dbReference>
<dbReference type="InterPro" id="IPR008160">
    <property type="entry name" value="Collagen"/>
</dbReference>
<dbReference type="AlphaFoldDB" id="A0A2G9SC88"/>
<evidence type="ECO:0000256" key="1">
    <source>
        <dbReference type="ARBA" id="ARBA00023157"/>
    </source>
</evidence>
<dbReference type="Gene3D" id="3.90.215.10">
    <property type="entry name" value="Gamma Fibrinogen, chain A, domain 1"/>
    <property type="match status" value="1"/>
</dbReference>
<dbReference type="SMART" id="SM00186">
    <property type="entry name" value="FBG"/>
    <property type="match status" value="1"/>
</dbReference>
<dbReference type="InterPro" id="IPR002181">
    <property type="entry name" value="Fibrinogen_a/b/g_C_dom"/>
</dbReference>
<gene>
    <name evidence="5" type="ORF">AB205_0155980</name>
</gene>
<dbReference type="GO" id="GO:0097367">
    <property type="term" value="F:carbohydrate derivative binding"/>
    <property type="evidence" value="ECO:0007669"/>
    <property type="project" value="TreeGrafter"/>
</dbReference>
<dbReference type="GO" id="GO:0005102">
    <property type="term" value="F:signaling receptor binding"/>
    <property type="evidence" value="ECO:0007669"/>
    <property type="project" value="TreeGrafter"/>
</dbReference>
<evidence type="ECO:0000256" key="3">
    <source>
        <dbReference type="SAM" id="SignalP"/>
    </source>
</evidence>
<feature type="signal peptide" evidence="3">
    <location>
        <begin position="1"/>
        <end position="28"/>
    </location>
</feature>
<dbReference type="SUPFAM" id="SSF56496">
    <property type="entry name" value="Fibrinogen C-terminal domain-like"/>
    <property type="match status" value="1"/>
</dbReference>
<feature type="region of interest" description="Disordered" evidence="2">
    <location>
        <begin position="57"/>
        <end position="108"/>
    </location>
</feature>
<dbReference type="PANTHER" id="PTHR19143:SF467">
    <property type="entry name" value="FICOLIN-2-LIKE"/>
    <property type="match status" value="1"/>
</dbReference>
<dbReference type="InterPro" id="IPR050373">
    <property type="entry name" value="Fibrinogen_C-term_domain"/>
</dbReference>
<dbReference type="NCBIfam" id="NF040941">
    <property type="entry name" value="GGGWT_bact"/>
    <property type="match status" value="1"/>
</dbReference>
<reference evidence="6" key="1">
    <citation type="journal article" date="2017" name="Nat. Commun.">
        <title>The North American bullfrog draft genome provides insight into hormonal regulation of long noncoding RNA.</title>
        <authorList>
            <person name="Hammond S.A."/>
            <person name="Warren R.L."/>
            <person name="Vandervalk B.P."/>
            <person name="Kucuk E."/>
            <person name="Khan H."/>
            <person name="Gibb E.A."/>
            <person name="Pandoh P."/>
            <person name="Kirk H."/>
            <person name="Zhao Y."/>
            <person name="Jones M."/>
            <person name="Mungall A.J."/>
            <person name="Coope R."/>
            <person name="Pleasance S."/>
            <person name="Moore R.A."/>
            <person name="Holt R.A."/>
            <person name="Round J.M."/>
            <person name="Ohora S."/>
            <person name="Walle B.V."/>
            <person name="Veldhoen N."/>
            <person name="Helbing C.C."/>
            <person name="Birol I."/>
        </authorList>
    </citation>
    <scope>NUCLEOTIDE SEQUENCE [LARGE SCALE GENOMIC DNA]</scope>
</reference>
<keyword evidence="3" id="KW-0732">Signal</keyword>
<dbReference type="FunFam" id="3.90.215.10:FF:000001">
    <property type="entry name" value="Tenascin isoform 1"/>
    <property type="match status" value="1"/>
</dbReference>
<dbReference type="OrthoDB" id="7735550at2759"/>
<keyword evidence="1" id="KW-1015">Disulfide bond</keyword>
<name>A0A2G9SC88_AQUCT</name>
<dbReference type="Pfam" id="PF01391">
    <property type="entry name" value="Collagen"/>
    <property type="match status" value="1"/>
</dbReference>
<feature type="chain" id="PRO_5013943531" evidence="3">
    <location>
        <begin position="29"/>
        <end position="327"/>
    </location>
</feature>
<sequence length="327" mass="36604">MYFFYHYYTRTMLIPLLVLVDFVTLCVSTDTCPEVKFINVGDSDKLTIIRGCPGTHGTPGQKGEMGNPGQIGPQGATGKAGPQGLKGVAGDKGGKGDTGEKGEKGDSGRTDIIIARDCKELLYQGQVLSDWYTIYPDGNTRMKVLCDMHTDGGGWLIFQKRKDGSVDFDRNWNSYKVGFGSRLSEFWLGNDNLHVLTSTGTWELHIDFQDFDNNWYFAKYTSFSVLGESEKFRLSLGSFTEGNAGDSFTYHNSGNFSTMDQDNDQNSGHCAQTCKGGWWYKSCYNANLNGLYLLGEFQSSHGIVWKTGKGWKYSYKYMEMKIRPHIT</sequence>
<keyword evidence="6" id="KW-1185">Reference proteome</keyword>
<dbReference type="PANTHER" id="PTHR19143">
    <property type="entry name" value="FIBRINOGEN/TENASCIN/ANGIOPOEITIN"/>
    <property type="match status" value="1"/>
</dbReference>
<dbReference type="EMBL" id="KV924126">
    <property type="protein sequence ID" value="PIO37747.1"/>
    <property type="molecule type" value="Genomic_DNA"/>
</dbReference>
<dbReference type="Pfam" id="PF00147">
    <property type="entry name" value="Fibrinogen_C"/>
    <property type="match status" value="1"/>
</dbReference>
<protein>
    <submittedName>
        <fullName evidence="5">Ficolin-1</fullName>
    </submittedName>
</protein>
<organism evidence="5 6">
    <name type="scientific">Aquarana catesbeiana</name>
    <name type="common">American bullfrog</name>
    <name type="synonym">Rana catesbeiana</name>
    <dbReference type="NCBI Taxonomy" id="8400"/>
    <lineage>
        <taxon>Eukaryota</taxon>
        <taxon>Metazoa</taxon>
        <taxon>Chordata</taxon>
        <taxon>Craniata</taxon>
        <taxon>Vertebrata</taxon>
        <taxon>Euteleostomi</taxon>
        <taxon>Amphibia</taxon>
        <taxon>Batrachia</taxon>
        <taxon>Anura</taxon>
        <taxon>Neobatrachia</taxon>
        <taxon>Ranoidea</taxon>
        <taxon>Ranidae</taxon>
        <taxon>Aquarana</taxon>
    </lineage>
</organism>
<feature type="compositionally biased region" description="Basic and acidic residues" evidence="2">
    <location>
        <begin position="92"/>
        <end position="108"/>
    </location>
</feature>
<proteinExistence type="predicted"/>
<evidence type="ECO:0000313" key="6">
    <source>
        <dbReference type="Proteomes" id="UP000228934"/>
    </source>
</evidence>
<evidence type="ECO:0000256" key="2">
    <source>
        <dbReference type="SAM" id="MobiDB-lite"/>
    </source>
</evidence>
<dbReference type="InterPro" id="IPR014716">
    <property type="entry name" value="Fibrinogen_a/b/g_C_1"/>
</dbReference>